<keyword evidence="1" id="KW-0812">Transmembrane</keyword>
<feature type="transmembrane region" description="Helical" evidence="1">
    <location>
        <begin position="20"/>
        <end position="38"/>
    </location>
</feature>
<reference evidence="2 3" key="1">
    <citation type="submission" date="2023-06" db="EMBL/GenBank/DDBJ databases">
        <title>Campylobacter magnum sp. nov., isolated from cecal contents of domestic pigs (Sus scrofa domesticus).</title>
        <authorList>
            <person name="Papic B."/>
            <person name="Gruntar I."/>
        </authorList>
    </citation>
    <scope>NUCLEOTIDE SEQUENCE [LARGE SCALE GENOMIC DNA]</scope>
    <source>
        <strain evidence="3">34484-21</strain>
    </source>
</reference>
<dbReference type="RefSeq" id="WP_302244576.1">
    <property type="nucleotide sequence ID" value="NZ_JAULJQ010000007.1"/>
</dbReference>
<dbReference type="Proteomes" id="UP001171111">
    <property type="component" value="Unassembled WGS sequence"/>
</dbReference>
<dbReference type="EMBL" id="JAULJQ010000007">
    <property type="protein sequence ID" value="MDO2409795.1"/>
    <property type="molecule type" value="Genomic_DNA"/>
</dbReference>
<keyword evidence="3" id="KW-1185">Reference proteome</keyword>
<comment type="caution">
    <text evidence="2">The sequence shown here is derived from an EMBL/GenBank/DDBJ whole genome shotgun (WGS) entry which is preliminary data.</text>
</comment>
<sequence length="44" mass="4912">MFGALSYTFINYKSLEFHEFIVLGSAILLCALFIFFIADGASDD</sequence>
<name>A0ABT8T974_9BACT</name>
<organism evidence="2 3">
    <name type="scientific">Campylobacter magnus</name>
    <dbReference type="NCBI Taxonomy" id="3026462"/>
    <lineage>
        <taxon>Bacteria</taxon>
        <taxon>Pseudomonadati</taxon>
        <taxon>Campylobacterota</taxon>
        <taxon>Epsilonproteobacteria</taxon>
        <taxon>Campylobacterales</taxon>
        <taxon>Campylobacteraceae</taxon>
        <taxon>Campylobacter</taxon>
    </lineage>
</organism>
<evidence type="ECO:0000313" key="3">
    <source>
        <dbReference type="Proteomes" id="UP001171111"/>
    </source>
</evidence>
<protein>
    <submittedName>
        <fullName evidence="2">Uncharacterized protein</fullName>
    </submittedName>
</protein>
<proteinExistence type="predicted"/>
<gene>
    <name evidence="2" type="ORF">Q2362_06750</name>
</gene>
<evidence type="ECO:0000313" key="2">
    <source>
        <dbReference type="EMBL" id="MDO2409795.1"/>
    </source>
</evidence>
<keyword evidence="1" id="KW-1133">Transmembrane helix</keyword>
<keyword evidence="1" id="KW-0472">Membrane</keyword>
<evidence type="ECO:0000256" key="1">
    <source>
        <dbReference type="SAM" id="Phobius"/>
    </source>
</evidence>
<accession>A0ABT8T974</accession>